<dbReference type="InterPro" id="IPR023997">
    <property type="entry name" value="TonB-dep_OMP_SusC/RagA_CS"/>
</dbReference>
<dbReference type="InterPro" id="IPR023996">
    <property type="entry name" value="TonB-dep_OMP_SusC/RagA"/>
</dbReference>
<evidence type="ECO:0000313" key="13">
    <source>
        <dbReference type="EMBL" id="MCW9713252.1"/>
    </source>
</evidence>
<accession>A0ABT3PZF7</accession>
<keyword evidence="6 8" id="KW-0472">Membrane</keyword>
<evidence type="ECO:0000256" key="8">
    <source>
        <dbReference type="PROSITE-ProRule" id="PRU01360"/>
    </source>
</evidence>
<evidence type="ECO:0000256" key="3">
    <source>
        <dbReference type="ARBA" id="ARBA00022452"/>
    </source>
</evidence>
<dbReference type="Proteomes" id="UP001207337">
    <property type="component" value="Unassembled WGS sequence"/>
</dbReference>
<keyword evidence="3 8" id="KW-1134">Transmembrane beta strand</keyword>
<evidence type="ECO:0000259" key="11">
    <source>
        <dbReference type="Pfam" id="PF00593"/>
    </source>
</evidence>
<dbReference type="InterPro" id="IPR008969">
    <property type="entry name" value="CarboxyPept-like_regulatory"/>
</dbReference>
<sequence>MKTHIPRNVNFKALISLGVFVLALMFSGVTMAQDTSTISGTVTDQATGETLPGVNILVKGTAIGASTNLNGEYELDVPSLNDTLVVSYVGYTRSEIPINGRTSLDIELQPQAIEGDEVFVTGYTSQRQADITGAVSEVSVEDMNRTTSASFLDKMKGRIAGVNVESSGSPGSANTVRIRGVSSFQNNDPLYIIDGTPIQGDYNNFLNPNDIESMQVLKDASAASIYGSRANNGVVIITTKKGSAGAPEVSFDANWGVATPVSGYSDILMQDPFNYHEIIKRSHDNAGLSTPTNIYGDPENPSIPNYIWPNDGTNQTMDLQAQFGITEEDYEICNCDRLIMPASQGTDWWDELFDPALTQSYNLNISGGNEGAVYNLSFNYYDQEGTMRYNFYKKGTIRVNTEFEAGIFTFGENASFTVDQQSGGMQSGAMGEDTPIGQLIKMQPIIPVHDIGGYYAGAKANTLGNGSNPVAQVWKNRHDVTETNAFVGNAFATASIMENLEFKSNFGFNIGRNRFEGMALPTPENSEPNSVTSLNENFGVYTNWNWSNTLNYAKTFNQNHNLDVLAGTEANRENNRSIGASMAGYSSTSLNTRYIRDALGDPGTKAVNSFGGYSTLLSFFGKADYNYAEKYYLSATLRHDGSSRLGANNRWGTFPAFSVGWRVSEESFMDGLSGLSDLKIRFGYGVTGNQQIPTGRTVDEFGGAVGETFYDITGSNTGVEQGFRKTAIGNDDLKWEENVSYNLGIDSEFLDGRMSLVVDLYHREVDDLLFNPSIPATQGNAAPPFVNVGKMQNEGIDVSLGYRGTIGSELSWNVDINGSHYKNEIIRIDGQQDFFYGPAQGRGSQMVINQLGSPIGAFYGYKADGLFMNQDEVDAHADQDGAAPGRLRFADVNGDGQITPEDKKVIGSYHPDFTGGLNLGMQWKNFDFNTFLFASIGNDIFDITDEFTVFRLFNTNVRQDRLTKSAIVENGEVINPDAKYPRLDQNDQFSSEYSSFYVKDGSYLRMQNLEIGYNAPAGMIPGLSRVRFYVQAQNLFTITGYDNLDPAMPAQPVGDGVDASDQARGINQGTYPNNRIFGFGINASF</sequence>
<keyword evidence="13" id="KW-0675">Receptor</keyword>
<dbReference type="InterPro" id="IPR000531">
    <property type="entry name" value="Beta-barrel_TonB"/>
</dbReference>
<comment type="subcellular location">
    <subcellularLocation>
        <location evidence="1 8">Cell outer membrane</location>
        <topology evidence="1 8">Multi-pass membrane protein</topology>
    </subcellularLocation>
</comment>
<dbReference type="PROSITE" id="PS52016">
    <property type="entry name" value="TONB_DEPENDENT_REC_3"/>
    <property type="match status" value="1"/>
</dbReference>
<dbReference type="InterPro" id="IPR036942">
    <property type="entry name" value="Beta-barrel_TonB_sf"/>
</dbReference>
<dbReference type="SUPFAM" id="SSF56935">
    <property type="entry name" value="Porins"/>
    <property type="match status" value="1"/>
</dbReference>
<dbReference type="InterPro" id="IPR039426">
    <property type="entry name" value="TonB-dep_rcpt-like"/>
</dbReference>
<feature type="domain" description="TonB-dependent receptor plug" evidence="12">
    <location>
        <begin position="128"/>
        <end position="234"/>
    </location>
</feature>
<dbReference type="Pfam" id="PF00593">
    <property type="entry name" value="TonB_dep_Rec_b-barrel"/>
    <property type="match status" value="1"/>
</dbReference>
<keyword evidence="2 8" id="KW-0813">Transport</keyword>
<protein>
    <submittedName>
        <fullName evidence="13">TonB-dependent receptor</fullName>
    </submittedName>
</protein>
<evidence type="ECO:0000256" key="4">
    <source>
        <dbReference type="ARBA" id="ARBA00022692"/>
    </source>
</evidence>
<dbReference type="NCBIfam" id="TIGR04056">
    <property type="entry name" value="OMP_RagA_SusC"/>
    <property type="match status" value="1"/>
</dbReference>
<proteinExistence type="inferred from homology"/>
<reference evidence="13 14" key="1">
    <citation type="submission" date="2021-11" db="EMBL/GenBank/DDBJ databases">
        <title>Aliifidinibius sp. nov., a new bacterium isolated from saline soil.</title>
        <authorList>
            <person name="Galisteo C."/>
            <person name="De La Haba R."/>
            <person name="Sanchez-Porro C."/>
            <person name="Ventosa A."/>
        </authorList>
    </citation>
    <scope>NUCLEOTIDE SEQUENCE [LARGE SCALE GENOMIC DNA]</scope>
    <source>
        <strain evidence="13 14">KACC 190600</strain>
    </source>
</reference>
<dbReference type="Gene3D" id="2.170.130.10">
    <property type="entry name" value="TonB-dependent receptor, plug domain"/>
    <property type="match status" value="1"/>
</dbReference>
<gene>
    <name evidence="13" type="ORF">LQ318_10075</name>
</gene>
<evidence type="ECO:0000256" key="1">
    <source>
        <dbReference type="ARBA" id="ARBA00004571"/>
    </source>
</evidence>
<organism evidence="13 14">
    <name type="scientific">Fodinibius salicampi</name>
    <dbReference type="NCBI Taxonomy" id="1920655"/>
    <lineage>
        <taxon>Bacteria</taxon>
        <taxon>Pseudomonadati</taxon>
        <taxon>Balneolota</taxon>
        <taxon>Balneolia</taxon>
        <taxon>Balneolales</taxon>
        <taxon>Balneolaceae</taxon>
        <taxon>Fodinibius</taxon>
    </lineage>
</organism>
<evidence type="ECO:0000256" key="10">
    <source>
        <dbReference type="SAM" id="SignalP"/>
    </source>
</evidence>
<keyword evidence="14" id="KW-1185">Reference proteome</keyword>
<feature type="signal peptide" evidence="10">
    <location>
        <begin position="1"/>
        <end position="32"/>
    </location>
</feature>
<dbReference type="Pfam" id="PF13715">
    <property type="entry name" value="CarbopepD_reg_2"/>
    <property type="match status" value="1"/>
</dbReference>
<evidence type="ECO:0000256" key="2">
    <source>
        <dbReference type="ARBA" id="ARBA00022448"/>
    </source>
</evidence>
<evidence type="ECO:0000256" key="7">
    <source>
        <dbReference type="ARBA" id="ARBA00023237"/>
    </source>
</evidence>
<dbReference type="RefSeq" id="WP_265789792.1">
    <property type="nucleotide sequence ID" value="NZ_BAABRS010000002.1"/>
</dbReference>
<evidence type="ECO:0000256" key="6">
    <source>
        <dbReference type="ARBA" id="ARBA00023136"/>
    </source>
</evidence>
<feature type="chain" id="PRO_5046663951" evidence="10">
    <location>
        <begin position="33"/>
        <end position="1085"/>
    </location>
</feature>
<keyword evidence="4 8" id="KW-0812">Transmembrane</keyword>
<dbReference type="EMBL" id="JAJNDC010000002">
    <property type="protein sequence ID" value="MCW9713252.1"/>
    <property type="molecule type" value="Genomic_DNA"/>
</dbReference>
<evidence type="ECO:0000259" key="12">
    <source>
        <dbReference type="Pfam" id="PF07715"/>
    </source>
</evidence>
<dbReference type="SUPFAM" id="SSF49464">
    <property type="entry name" value="Carboxypeptidase regulatory domain-like"/>
    <property type="match status" value="1"/>
</dbReference>
<evidence type="ECO:0000256" key="9">
    <source>
        <dbReference type="RuleBase" id="RU003357"/>
    </source>
</evidence>
<keyword evidence="5 9" id="KW-0798">TonB box</keyword>
<evidence type="ECO:0000256" key="5">
    <source>
        <dbReference type="ARBA" id="ARBA00023077"/>
    </source>
</evidence>
<evidence type="ECO:0000313" key="14">
    <source>
        <dbReference type="Proteomes" id="UP001207337"/>
    </source>
</evidence>
<feature type="domain" description="TonB-dependent receptor-like beta-barrel" evidence="11">
    <location>
        <begin position="473"/>
        <end position="1035"/>
    </location>
</feature>
<comment type="caution">
    <text evidence="13">The sequence shown here is derived from an EMBL/GenBank/DDBJ whole genome shotgun (WGS) entry which is preliminary data.</text>
</comment>
<dbReference type="InterPro" id="IPR012910">
    <property type="entry name" value="Plug_dom"/>
</dbReference>
<dbReference type="NCBIfam" id="TIGR04057">
    <property type="entry name" value="SusC_RagA_signa"/>
    <property type="match status" value="1"/>
</dbReference>
<dbReference type="InterPro" id="IPR037066">
    <property type="entry name" value="Plug_dom_sf"/>
</dbReference>
<comment type="similarity">
    <text evidence="8 9">Belongs to the TonB-dependent receptor family.</text>
</comment>
<dbReference type="Gene3D" id="2.60.40.1120">
    <property type="entry name" value="Carboxypeptidase-like, regulatory domain"/>
    <property type="match status" value="1"/>
</dbReference>
<name>A0ABT3PZF7_9BACT</name>
<dbReference type="Pfam" id="PF07715">
    <property type="entry name" value="Plug"/>
    <property type="match status" value="1"/>
</dbReference>
<keyword evidence="7 8" id="KW-0998">Cell outer membrane</keyword>
<dbReference type="Gene3D" id="2.40.170.20">
    <property type="entry name" value="TonB-dependent receptor, beta-barrel domain"/>
    <property type="match status" value="1"/>
</dbReference>
<keyword evidence="10" id="KW-0732">Signal</keyword>